<feature type="compositionally biased region" description="Basic and acidic residues" evidence="5">
    <location>
        <begin position="2083"/>
        <end position="2092"/>
    </location>
</feature>
<feature type="compositionally biased region" description="Polar residues" evidence="5">
    <location>
        <begin position="55"/>
        <end position="82"/>
    </location>
</feature>
<dbReference type="SUPFAM" id="SSF48452">
    <property type="entry name" value="TPR-like"/>
    <property type="match status" value="1"/>
</dbReference>
<dbReference type="Pfam" id="PF03568">
    <property type="entry name" value="Separin_C"/>
    <property type="match status" value="1"/>
</dbReference>
<proteinExistence type="predicted"/>
<protein>
    <recommendedName>
        <fullName evidence="2">separase</fullName>
        <ecNumber evidence="2">3.4.22.49</ecNumber>
    </recommendedName>
</protein>
<dbReference type="OrthoDB" id="10255632at2759"/>
<dbReference type="EMBL" id="MU006572">
    <property type="protein sequence ID" value="KAF2747521.1"/>
    <property type="molecule type" value="Genomic_DNA"/>
</dbReference>
<keyword evidence="8" id="KW-1185">Reference proteome</keyword>
<dbReference type="GO" id="GO:0072686">
    <property type="term" value="C:mitotic spindle"/>
    <property type="evidence" value="ECO:0007669"/>
    <property type="project" value="TreeGrafter"/>
</dbReference>
<feature type="domain" description="Peptidase C50" evidence="6">
    <location>
        <begin position="1934"/>
        <end position="2038"/>
    </location>
</feature>
<feature type="region of interest" description="Disordered" evidence="5">
    <location>
        <begin position="111"/>
        <end position="181"/>
    </location>
</feature>
<evidence type="ECO:0000256" key="2">
    <source>
        <dbReference type="ARBA" id="ARBA00012489"/>
    </source>
</evidence>
<dbReference type="PANTHER" id="PTHR12792">
    <property type="entry name" value="EXTRA SPINDLE POLES 1-RELATED"/>
    <property type="match status" value="1"/>
</dbReference>
<dbReference type="GO" id="GO:0005634">
    <property type="term" value="C:nucleus"/>
    <property type="evidence" value="ECO:0007669"/>
    <property type="project" value="InterPro"/>
</dbReference>
<dbReference type="Gene3D" id="1.25.40.10">
    <property type="entry name" value="Tetratricopeptide repeat domain"/>
    <property type="match status" value="1"/>
</dbReference>
<feature type="region of interest" description="Disordered" evidence="5">
    <location>
        <begin position="1496"/>
        <end position="1523"/>
    </location>
</feature>
<organism evidence="7 8">
    <name type="scientific">Sporormia fimetaria CBS 119925</name>
    <dbReference type="NCBI Taxonomy" id="1340428"/>
    <lineage>
        <taxon>Eukaryota</taxon>
        <taxon>Fungi</taxon>
        <taxon>Dikarya</taxon>
        <taxon>Ascomycota</taxon>
        <taxon>Pezizomycotina</taxon>
        <taxon>Dothideomycetes</taxon>
        <taxon>Pleosporomycetidae</taxon>
        <taxon>Pleosporales</taxon>
        <taxon>Sporormiaceae</taxon>
        <taxon>Sporormia</taxon>
    </lineage>
</organism>
<feature type="region of interest" description="Disordered" evidence="5">
    <location>
        <begin position="2083"/>
        <end position="2142"/>
    </location>
</feature>
<dbReference type="GO" id="GO:0005737">
    <property type="term" value="C:cytoplasm"/>
    <property type="evidence" value="ECO:0007669"/>
    <property type="project" value="TreeGrafter"/>
</dbReference>
<feature type="region of interest" description="Disordered" evidence="5">
    <location>
        <begin position="42"/>
        <end position="83"/>
    </location>
</feature>
<reference evidence="7" key="1">
    <citation type="journal article" date="2020" name="Stud. Mycol.">
        <title>101 Dothideomycetes genomes: a test case for predicting lifestyles and emergence of pathogens.</title>
        <authorList>
            <person name="Haridas S."/>
            <person name="Albert R."/>
            <person name="Binder M."/>
            <person name="Bloem J."/>
            <person name="Labutti K."/>
            <person name="Salamov A."/>
            <person name="Andreopoulos B."/>
            <person name="Baker S."/>
            <person name="Barry K."/>
            <person name="Bills G."/>
            <person name="Bluhm B."/>
            <person name="Cannon C."/>
            <person name="Castanera R."/>
            <person name="Culley D."/>
            <person name="Daum C."/>
            <person name="Ezra D."/>
            <person name="Gonzalez J."/>
            <person name="Henrissat B."/>
            <person name="Kuo A."/>
            <person name="Liang C."/>
            <person name="Lipzen A."/>
            <person name="Lutzoni F."/>
            <person name="Magnuson J."/>
            <person name="Mondo S."/>
            <person name="Nolan M."/>
            <person name="Ohm R."/>
            <person name="Pangilinan J."/>
            <person name="Park H.-J."/>
            <person name="Ramirez L."/>
            <person name="Alfaro M."/>
            <person name="Sun H."/>
            <person name="Tritt A."/>
            <person name="Yoshinaga Y."/>
            <person name="Zwiers L.-H."/>
            <person name="Turgeon B."/>
            <person name="Goodwin S."/>
            <person name="Spatafora J."/>
            <person name="Crous P."/>
            <person name="Grigoriev I."/>
        </authorList>
    </citation>
    <scope>NUCLEOTIDE SEQUENCE</scope>
    <source>
        <strain evidence="7">CBS 119925</strain>
    </source>
</reference>
<evidence type="ECO:0000313" key="7">
    <source>
        <dbReference type="EMBL" id="KAF2747521.1"/>
    </source>
</evidence>
<keyword evidence="3" id="KW-0378">Hydrolase</keyword>
<feature type="compositionally biased region" description="Basic and acidic residues" evidence="5">
    <location>
        <begin position="42"/>
        <end position="51"/>
    </location>
</feature>
<feature type="compositionally biased region" description="Basic and acidic residues" evidence="5">
    <location>
        <begin position="2123"/>
        <end position="2142"/>
    </location>
</feature>
<evidence type="ECO:0000256" key="1">
    <source>
        <dbReference type="ARBA" id="ARBA00000451"/>
    </source>
</evidence>
<feature type="region of interest" description="Disordered" evidence="5">
    <location>
        <begin position="1361"/>
        <end position="1401"/>
    </location>
</feature>
<evidence type="ECO:0000259" key="6">
    <source>
        <dbReference type="PROSITE" id="PS51700"/>
    </source>
</evidence>
<name>A0A6A6VEC1_9PLEO</name>
<evidence type="ECO:0000256" key="3">
    <source>
        <dbReference type="ARBA" id="ARBA00022801"/>
    </source>
</evidence>
<dbReference type="GO" id="GO:0051307">
    <property type="term" value="P:meiotic chromosome separation"/>
    <property type="evidence" value="ECO:0007669"/>
    <property type="project" value="TreeGrafter"/>
</dbReference>
<dbReference type="InterPro" id="IPR011990">
    <property type="entry name" value="TPR-like_helical_dom_sf"/>
</dbReference>
<feature type="region of interest" description="Disordered" evidence="5">
    <location>
        <begin position="255"/>
        <end position="274"/>
    </location>
</feature>
<dbReference type="Proteomes" id="UP000799440">
    <property type="component" value="Unassembled WGS sequence"/>
</dbReference>
<accession>A0A6A6VEC1</accession>
<dbReference type="InterPro" id="IPR030397">
    <property type="entry name" value="SEPARIN_core_dom"/>
</dbReference>
<dbReference type="InterPro" id="IPR005314">
    <property type="entry name" value="Peptidase_C50"/>
</dbReference>
<evidence type="ECO:0000313" key="8">
    <source>
        <dbReference type="Proteomes" id="UP000799440"/>
    </source>
</evidence>
<feature type="compositionally biased region" description="Low complexity" evidence="5">
    <location>
        <begin position="159"/>
        <end position="177"/>
    </location>
</feature>
<comment type="catalytic activity">
    <reaction evidence="1">
        <text>All bonds known to be hydrolyzed by this endopeptidase have arginine in P1 and an acidic residue in P4. P6 is often occupied by an acidic residue or by a hydroxy-amino-acid residue, the phosphorylation of which enhances cleavage.</text>
        <dbReference type="EC" id="3.4.22.49"/>
    </reaction>
</comment>
<feature type="region of interest" description="Disordered" evidence="5">
    <location>
        <begin position="1920"/>
        <end position="1943"/>
    </location>
</feature>
<dbReference type="GO" id="GO:0004197">
    <property type="term" value="F:cysteine-type endopeptidase activity"/>
    <property type="evidence" value="ECO:0007669"/>
    <property type="project" value="InterPro"/>
</dbReference>
<dbReference type="GO" id="GO:0044732">
    <property type="term" value="C:mitotic spindle pole body"/>
    <property type="evidence" value="ECO:0007669"/>
    <property type="project" value="TreeGrafter"/>
</dbReference>
<dbReference type="PANTHER" id="PTHR12792:SF0">
    <property type="entry name" value="SEPARIN"/>
    <property type="match status" value="1"/>
</dbReference>
<keyword evidence="4" id="KW-0159">Chromosome partition</keyword>
<dbReference type="GO" id="GO:0006508">
    <property type="term" value="P:proteolysis"/>
    <property type="evidence" value="ECO:0007669"/>
    <property type="project" value="InterPro"/>
</dbReference>
<dbReference type="PROSITE" id="PS51700">
    <property type="entry name" value="SEPARIN"/>
    <property type="match status" value="1"/>
</dbReference>
<gene>
    <name evidence="7" type="ORF">M011DRAFT_467584</name>
</gene>
<sequence>MAPRKDPYRNRIESIKSDLRSLSTCSTSTLQEVQDLLANKAEAADEKENARGKKAQSTAQARLGKQSNFTASRKATTTTECAGQSPRERYILATEVANITLKLLSDALKVDRSSKNTKQASTATDDARSSSQPRRTLARSPSNSTLPLGERSVSQVVNSPTKPSLRPSTSSSSCTTPGRDTGLVETAECARLAFGYLRSAEAENAGGKEAPALQLENGLLAFIGKLLAHGLDNLAVKELRILRKRIDLYLGHDANAPDKPSIQPRPGLAKRQPSTEREGLASLLDFGKLDLESAALPLVVNFQSYVLRLIARIRRPKLVEETWTSLKLANPSSPANLLFHMAKVCNKDPKIPRQLESLAHTVLSLCPSISRSEDVSERQKNLQPSPEIVFSLQHLAFKIRQRWWKLANHQINEEKELLEPFGKCMATFARRSFLSATKTYRVAELLFTDLIGTSDHLAKLQHEGSSRAAEMISRTLSSLAQSAELPEEALRWLGGSGCTIDSRESPAAAAMKVVQSAALALELFVKKSGGSTPGDVLSSASETLSGDLSGSTSELDSLFMQANVLRRTASKALSKGYQVIERVPELRETVLAAILASMRFTARFLATSTNSNPDPQDQVRLEKRTSLVSTYSQSIVESACICSKLPVMQNAKDYFSLIDELLQNCAAIMYHFQDDAGALKEDPQQPFVKLSNAYWAAHLQLKLAEGTGSLSLRAMQRSVDLLKGKPHAEQRAGLLTMKLEKFAETLEAGDRIEEAKKIIVKCIETNIDFGALQTAIDLAQTQPLHLLFDGDELTTSLGRVLKTYQRTFLKHGFTDKAELCLFDESSLPPAGRGLLLEYQLAMYMKVLSRNRTWDHSFNDSLRVITERLQELYTPTQYPIRRRRVQLVVLQLSSERPDILPCHIARWTDSSDEKQACQGTEDEGLSRFHTHFKALLKAKLCVQRASPCIADVQKCYSLWNAMIDGAGSWKALCNQVNDVELWLADLQTLADYLVVKGEEYSCLPLLHLVVKVLELKNDKDPSRLVSSLCTLGSQLLRLGYTGKAGEVLSKAENLNSSPHTSTEAKLQWHLAHAEFLVQIGNTTQCQDSLTTAESIARADEEFMGLADSSTTLSGRVRFNRILADAYYIHSMLAGHTGNHKEAARHAKQCVSLNRRIWAALENKAASTTTAGVESGSSNMAFDPLSSIRNEKGQPLITSLTHAALDGPSFWPLVPRLYQGLMLQSSVYAQQGLLQEAVYVAEQAGKVATAVNARSLVVDNASRRAEYWVHGGRSDKARTTLALAEGCLPHQHVFAAGYHSALARICHSDEQYDEELAAYDTLESSLKELSSPSFIKSLGSLSSGIDDLTEGMAKVSLAKEGPAKKVTAKQTRVRKPAAPKVTKPAGRAPRKAPGKAAQTDRASTVNTAEDCLAIATLRAEVERRKALVKLMQEEVSEAFELLSHAQSLEKGGEPSLSQHWISFKAGLVKSMELIEANLDFNTLPESTIAFPAVRPKQAKPSPAVVPKRAKSTSSKGGRGAKGKQPAKKDFIATLLEARERLVQAHQVSARIGSSASFQQISSSLAHVTVLLSAVSNGDFEGSVHPLYSAYMSEIPKVKSLRLAQEIIEVEQEKLLREQYLSWPTLASPNQDGLCDASNFQKDYVDIIPETWTAISLALNEDQDELYITRYEAGHSPFVLRLPMARHSSRDLDEEAFSFEDGKRDLEEIIELSDFSTRSAKDMMSREAKVQWWAEREALDARLHELLINIENIWLGGFKGIFSQVPRDAHHLSHFRRTFESILDKHLPSRQGRTPQAKVALDPRVMDLFVGLGDATDDQLDLDEALMDLIYFVLDILQFNGERNAVDEVDVDSMVIETLDALHAYHGACKMSSRETTHTILILDKKLHMFPWESMPCLQSLAVSRLPSLQALRDRVLAARPSSVAAAERPGHHISTDAGGTSILNPSGDLTHTLNTLKPRLAQMQGSWKHITTRPPSEEEFESALKDQEVVLYFGHGSGAQFIKSKTVRRLYLGNGCSKSGCATTLLFGCSSVHLTENGIYEPSGMLASYLTAGAPAVVGMLWDVTDKDCDRMAVKAGELWGLWPESKEENEAPKTARKTKGKTKIVAGEGARATRTPAKSKGRKKADDEAHRSQSPEGGRRGLGLDEAVQKARKTCVLPYLNGAAAVVYGIPVFLE</sequence>
<feature type="compositionally biased region" description="Polar residues" evidence="5">
    <location>
        <begin position="139"/>
        <end position="158"/>
    </location>
</feature>
<dbReference type="EC" id="3.4.22.49" evidence="2"/>
<evidence type="ECO:0000256" key="5">
    <source>
        <dbReference type="SAM" id="MobiDB-lite"/>
    </source>
</evidence>
<evidence type="ECO:0000256" key="4">
    <source>
        <dbReference type="ARBA" id="ARBA00022829"/>
    </source>
</evidence>